<feature type="transmembrane region" description="Helical" evidence="1">
    <location>
        <begin position="166"/>
        <end position="188"/>
    </location>
</feature>
<evidence type="ECO:0000313" key="4">
    <source>
        <dbReference type="Proteomes" id="UP001176961"/>
    </source>
</evidence>
<keyword evidence="1" id="KW-1133">Transmembrane helix</keyword>
<dbReference type="AlphaFoldDB" id="A0AA36HF24"/>
<sequence length="444" mass="49766">MKLCAGHYLLIAFFIATQCLLIFLRYTLHGVDYYRLRRIHNLVNMEFVMVLGSMFIWKRVTDALSHLDPDKITPARFRWRTICFQDVARATLFILLALSQLSFLFYFFLLGEEPHILAQFSLVGLAAYLHALIFLAIAELTYWVAKALYKLDYFKSQCRYVINGRHLYTYLSLLCASLCIVGGLYVTFSDPVYTRVTVPIRNLHNGNVKVALLSDLHIGPTVGHKRMSRIAELTNNLNPDIVAISGDLADGFVRDFEGAASPLCTLKAKYGVYFATGNHEYMHGNVEEWFAYLEGCNVTVLHNSQKRIILPNGDKVCVAGADDLYAAKAHFPGHGMDAKKAIVGCQPGDAVIMLAHQPNAARVMLDDRIVSKRVDLILSGHTHGGQMYLFVPVIYLVNAFARGLYYNEPTGVYVYVSAGVNFFGPPIKMFGACEIIDITLKPVI</sequence>
<feature type="domain" description="Calcineurin-like phosphoesterase" evidence="2">
    <location>
        <begin position="209"/>
        <end position="384"/>
    </location>
</feature>
<evidence type="ECO:0000313" key="3">
    <source>
        <dbReference type="EMBL" id="CAJ0608768.1"/>
    </source>
</evidence>
<protein>
    <recommendedName>
        <fullName evidence="2">Calcineurin-like phosphoesterase domain-containing protein</fullName>
    </recommendedName>
</protein>
<dbReference type="InterPro" id="IPR029052">
    <property type="entry name" value="Metallo-depent_PP-like"/>
</dbReference>
<dbReference type="Pfam" id="PF00149">
    <property type="entry name" value="Metallophos"/>
    <property type="match status" value="1"/>
</dbReference>
<gene>
    <name evidence="3" type="ORF">CYNAS_LOCUS20751</name>
</gene>
<dbReference type="InterPro" id="IPR004843">
    <property type="entry name" value="Calcineurin-like_PHP"/>
</dbReference>
<feature type="transmembrane region" description="Helical" evidence="1">
    <location>
        <begin position="87"/>
        <end position="110"/>
    </location>
</feature>
<dbReference type="SUPFAM" id="SSF56300">
    <property type="entry name" value="Metallo-dependent phosphatases"/>
    <property type="match status" value="1"/>
</dbReference>
<feature type="transmembrane region" description="Helical" evidence="1">
    <location>
        <begin position="7"/>
        <end position="27"/>
    </location>
</feature>
<proteinExistence type="predicted"/>
<organism evidence="3 4">
    <name type="scientific">Cylicocyclus nassatus</name>
    <name type="common">Nematode worm</name>
    <dbReference type="NCBI Taxonomy" id="53992"/>
    <lineage>
        <taxon>Eukaryota</taxon>
        <taxon>Metazoa</taxon>
        <taxon>Ecdysozoa</taxon>
        <taxon>Nematoda</taxon>
        <taxon>Chromadorea</taxon>
        <taxon>Rhabditida</taxon>
        <taxon>Rhabditina</taxon>
        <taxon>Rhabditomorpha</taxon>
        <taxon>Strongyloidea</taxon>
        <taxon>Strongylidae</taxon>
        <taxon>Cylicocyclus</taxon>
    </lineage>
</organism>
<name>A0AA36HF24_CYLNA</name>
<dbReference type="EMBL" id="CATQJL010000326">
    <property type="protein sequence ID" value="CAJ0608768.1"/>
    <property type="molecule type" value="Genomic_DNA"/>
</dbReference>
<evidence type="ECO:0000256" key="1">
    <source>
        <dbReference type="SAM" id="Phobius"/>
    </source>
</evidence>
<reference evidence="3" key="1">
    <citation type="submission" date="2023-07" db="EMBL/GenBank/DDBJ databases">
        <authorList>
            <consortium name="CYATHOMIX"/>
        </authorList>
    </citation>
    <scope>NUCLEOTIDE SEQUENCE</scope>
    <source>
        <strain evidence="3">N/A</strain>
    </source>
</reference>
<feature type="transmembrane region" description="Helical" evidence="1">
    <location>
        <begin position="116"/>
        <end position="145"/>
    </location>
</feature>
<keyword evidence="4" id="KW-1185">Reference proteome</keyword>
<comment type="caution">
    <text evidence="3">The sequence shown here is derived from an EMBL/GenBank/DDBJ whole genome shotgun (WGS) entry which is preliminary data.</text>
</comment>
<keyword evidence="1" id="KW-0812">Transmembrane</keyword>
<evidence type="ECO:0000259" key="2">
    <source>
        <dbReference type="Pfam" id="PF00149"/>
    </source>
</evidence>
<dbReference type="InterPro" id="IPR051158">
    <property type="entry name" value="Metallophosphoesterase_sf"/>
</dbReference>
<keyword evidence="1" id="KW-0472">Membrane</keyword>
<feature type="transmembrane region" description="Helical" evidence="1">
    <location>
        <begin position="39"/>
        <end position="57"/>
    </location>
</feature>
<dbReference type="Gene3D" id="3.60.21.10">
    <property type="match status" value="1"/>
</dbReference>
<dbReference type="GO" id="GO:0016787">
    <property type="term" value="F:hydrolase activity"/>
    <property type="evidence" value="ECO:0007669"/>
    <property type="project" value="InterPro"/>
</dbReference>
<accession>A0AA36HF24</accession>
<dbReference type="Proteomes" id="UP001176961">
    <property type="component" value="Unassembled WGS sequence"/>
</dbReference>
<dbReference type="CDD" id="cd07385">
    <property type="entry name" value="MPP_YkuE_C"/>
    <property type="match status" value="1"/>
</dbReference>
<dbReference type="PANTHER" id="PTHR31302">
    <property type="entry name" value="TRANSMEMBRANE PROTEIN WITH METALLOPHOSPHOESTERASE DOMAIN-RELATED"/>
    <property type="match status" value="1"/>
</dbReference>
<dbReference type="PANTHER" id="PTHR31302:SF0">
    <property type="entry name" value="TRANSMEMBRANE PROTEIN WITH METALLOPHOSPHOESTERASE DOMAIN"/>
    <property type="match status" value="1"/>
</dbReference>